<gene>
    <name evidence="2" type="ORF">DHM44_10835</name>
</gene>
<proteinExistence type="predicted"/>
<feature type="transmembrane region" description="Helical" evidence="1">
    <location>
        <begin position="6"/>
        <end position="28"/>
    </location>
</feature>
<organism evidence="2 3">
    <name type="scientific">Flexistipes sinusarabici</name>
    <dbReference type="NCBI Taxonomy" id="2352"/>
    <lineage>
        <taxon>Bacteria</taxon>
        <taxon>Pseudomonadati</taxon>
        <taxon>Deferribacterota</taxon>
        <taxon>Deferribacteres</taxon>
        <taxon>Deferribacterales</taxon>
        <taxon>Flexistipitaceae</taxon>
        <taxon>Flexistipes</taxon>
    </lineage>
</organism>
<dbReference type="AlphaFoldDB" id="A0A3D5QE98"/>
<reference evidence="2 3" key="1">
    <citation type="journal article" date="2018" name="Nat. Biotechnol.">
        <title>A standardized bacterial taxonomy based on genome phylogeny substantially revises the tree of life.</title>
        <authorList>
            <person name="Parks D.H."/>
            <person name="Chuvochina M."/>
            <person name="Waite D.W."/>
            <person name="Rinke C."/>
            <person name="Skarshewski A."/>
            <person name="Chaumeil P.A."/>
            <person name="Hugenholtz P."/>
        </authorList>
    </citation>
    <scope>NUCLEOTIDE SEQUENCE [LARGE SCALE GENOMIC DNA]</scope>
    <source>
        <strain evidence="2">UBA8672</strain>
    </source>
</reference>
<name>A0A3D5QE98_FLESI</name>
<keyword evidence="1" id="KW-0472">Membrane</keyword>
<evidence type="ECO:0000256" key="1">
    <source>
        <dbReference type="SAM" id="Phobius"/>
    </source>
</evidence>
<dbReference type="RefSeq" id="WP_013886206.1">
    <property type="nucleotide sequence ID" value="NZ_JAAZVV010000012.1"/>
</dbReference>
<comment type="caution">
    <text evidence="2">The sequence shown here is derived from an EMBL/GenBank/DDBJ whole genome shotgun (WGS) entry which is preliminary data.</text>
</comment>
<dbReference type="EMBL" id="DPPF01000229">
    <property type="protein sequence ID" value="HCW94161.1"/>
    <property type="molecule type" value="Genomic_DNA"/>
</dbReference>
<evidence type="ECO:0000313" key="2">
    <source>
        <dbReference type="EMBL" id="HCW94161.1"/>
    </source>
</evidence>
<accession>A0A3D5QE98</accession>
<dbReference type="NCBIfam" id="NF033493">
    <property type="entry name" value="MetS_like_NSS"/>
    <property type="match status" value="1"/>
</dbReference>
<evidence type="ECO:0000313" key="3">
    <source>
        <dbReference type="Proteomes" id="UP000262325"/>
    </source>
</evidence>
<sequence>MTTGAVLMMIFGLLLTWGGAAVCIFIALKKRGL</sequence>
<dbReference type="Proteomes" id="UP000262325">
    <property type="component" value="Unassembled WGS sequence"/>
</dbReference>
<keyword evidence="1" id="KW-1133">Transmembrane helix</keyword>
<keyword evidence="1" id="KW-0812">Transmembrane</keyword>
<protein>
    <submittedName>
        <fullName evidence="2">MetS family NSS transporter small subunit</fullName>
    </submittedName>
</protein>